<gene>
    <name evidence="3" type="ORF">BCR36DRAFT_358163</name>
</gene>
<dbReference type="Proteomes" id="UP000193719">
    <property type="component" value="Unassembled WGS sequence"/>
</dbReference>
<feature type="region of interest" description="Disordered" evidence="1">
    <location>
        <begin position="296"/>
        <end position="316"/>
    </location>
</feature>
<dbReference type="GO" id="GO:0034453">
    <property type="term" value="P:microtubule anchoring"/>
    <property type="evidence" value="ECO:0007669"/>
    <property type="project" value="InterPro"/>
</dbReference>
<dbReference type="Pfam" id="PF09398">
    <property type="entry name" value="FOP_dimer"/>
    <property type="match status" value="1"/>
</dbReference>
<comment type="caution">
    <text evidence="3">The sequence shown here is derived from an EMBL/GenBank/DDBJ whole genome shotgun (WGS) entry which is preliminary data.</text>
</comment>
<feature type="region of interest" description="Disordered" evidence="1">
    <location>
        <begin position="397"/>
        <end position="431"/>
    </location>
</feature>
<dbReference type="GO" id="GO:0005815">
    <property type="term" value="C:microtubule organizing center"/>
    <property type="evidence" value="ECO:0007669"/>
    <property type="project" value="InterPro"/>
</dbReference>
<sequence length="431" mass="48956">MQLDNSVKPSDDNSMSELKQILSEALMKKGIFGKIQAELRASIFSIFKEKELKLSFMSQIQKVNDIKSTVEGQLMFNLILEACDILGLSFSKSVLLSEASLLDVAVSQNALRHQLNLEGEGEKSTPVLLQLLKTLDVQDINLEEYVINEKHSQLDSFEAFKQKQLNININDTDSSSSQSEEAPVIMTSEMRTEKTIDNFKNRNNDILKKLDSIINIDKHSNDEISNGNGNKESDNYENRFEEDYEEGNFDDDDVEEVSLLDIQSNSLISTDEILKESKIIEEAEAEAAAKSLQNGSKSLYENRNDENNETLLNSLNDEETPNKYNIEEDSEIDFVTEISKDNDDTVNSFSENLDDDTFEKFGDYQISSDDIDDPSEVRKQATKSLIHDIQLQLENEKIENKNETISTDETEPEQQQQQISINDINVSKNIR</sequence>
<dbReference type="AlphaFoldDB" id="A0A1Y1V3L1"/>
<evidence type="ECO:0000313" key="4">
    <source>
        <dbReference type="Proteomes" id="UP000193719"/>
    </source>
</evidence>
<dbReference type="Gene3D" id="1.20.960.40">
    <property type="match status" value="1"/>
</dbReference>
<proteinExistence type="predicted"/>
<organism evidence="3 4">
    <name type="scientific">Piromyces finnis</name>
    <dbReference type="NCBI Taxonomy" id="1754191"/>
    <lineage>
        <taxon>Eukaryota</taxon>
        <taxon>Fungi</taxon>
        <taxon>Fungi incertae sedis</taxon>
        <taxon>Chytridiomycota</taxon>
        <taxon>Chytridiomycota incertae sedis</taxon>
        <taxon>Neocallimastigomycetes</taxon>
        <taxon>Neocallimastigales</taxon>
        <taxon>Neocallimastigaceae</taxon>
        <taxon>Piromyces</taxon>
    </lineage>
</organism>
<reference evidence="3 4" key="1">
    <citation type="submission" date="2016-08" db="EMBL/GenBank/DDBJ databases">
        <title>Genomes of anaerobic fungi encode conserved fungal cellulosomes for biomass hydrolysis.</title>
        <authorList>
            <consortium name="DOE Joint Genome Institute"/>
            <person name="Haitjema C.H."/>
            <person name="Gilmore S.P."/>
            <person name="Henske J.K."/>
            <person name="Solomon K.V."/>
            <person name="De Groot R."/>
            <person name="Kuo A."/>
            <person name="Mondo S.J."/>
            <person name="Salamov A.A."/>
            <person name="Labutti K."/>
            <person name="Zhao Z."/>
            <person name="Chiniquy J."/>
            <person name="Barry K."/>
            <person name="Brewer H.M."/>
            <person name="Purvine S.O."/>
            <person name="Wright A.T."/>
            <person name="Boxma B."/>
            <person name="Van Alen T."/>
            <person name="Hackstein J.H."/>
            <person name="Baker S.E."/>
            <person name="Grigoriev I.V."/>
            <person name="O'Malley M.A."/>
        </authorList>
    </citation>
    <scope>NUCLEOTIDE SEQUENCE [LARGE SCALE GENOMIC DNA]</scope>
    <source>
        <strain evidence="4">finn</strain>
    </source>
</reference>
<reference evidence="3 4" key="2">
    <citation type="submission" date="2016-08" db="EMBL/GenBank/DDBJ databases">
        <title>Pervasive Adenine N6-methylation of Active Genes in Fungi.</title>
        <authorList>
            <consortium name="DOE Joint Genome Institute"/>
            <person name="Mondo S.J."/>
            <person name="Dannebaum R.O."/>
            <person name="Kuo R.C."/>
            <person name="Labutti K."/>
            <person name="Haridas S."/>
            <person name="Kuo A."/>
            <person name="Salamov A."/>
            <person name="Ahrendt S.R."/>
            <person name="Lipzen A."/>
            <person name="Sullivan W."/>
            <person name="Andreopoulos W.B."/>
            <person name="Clum A."/>
            <person name="Lindquist E."/>
            <person name="Daum C."/>
            <person name="Ramamoorthy G.K."/>
            <person name="Gryganskyi A."/>
            <person name="Culley D."/>
            <person name="Magnuson J.K."/>
            <person name="James T.Y."/>
            <person name="O'Malley M.A."/>
            <person name="Stajich J.E."/>
            <person name="Spatafora J.W."/>
            <person name="Visel A."/>
            <person name="Grigoriev I.V."/>
        </authorList>
    </citation>
    <scope>NUCLEOTIDE SEQUENCE [LARGE SCALE GENOMIC DNA]</scope>
    <source>
        <strain evidence="4">finn</strain>
    </source>
</reference>
<feature type="domain" description="FGFR1 oncogene partner (FOP) N-terminal dimerisation" evidence="2">
    <location>
        <begin position="66"/>
        <end position="133"/>
    </location>
</feature>
<dbReference type="InterPro" id="IPR018993">
    <property type="entry name" value="FOP_dimerisation-dom_N"/>
</dbReference>
<evidence type="ECO:0000256" key="1">
    <source>
        <dbReference type="SAM" id="MobiDB-lite"/>
    </source>
</evidence>
<protein>
    <recommendedName>
        <fullName evidence="2">FGFR1 oncogene partner (FOP) N-terminal dimerisation domain-containing protein</fullName>
    </recommendedName>
</protein>
<keyword evidence="4" id="KW-1185">Reference proteome</keyword>
<dbReference type="EMBL" id="MCFH01000039">
    <property type="protein sequence ID" value="ORX45613.1"/>
    <property type="molecule type" value="Genomic_DNA"/>
</dbReference>
<name>A0A1Y1V3L1_9FUNG</name>
<evidence type="ECO:0000313" key="3">
    <source>
        <dbReference type="EMBL" id="ORX45613.1"/>
    </source>
</evidence>
<dbReference type="OrthoDB" id="2155231at2759"/>
<accession>A0A1Y1V3L1</accession>
<evidence type="ECO:0000259" key="2">
    <source>
        <dbReference type="Pfam" id="PF09398"/>
    </source>
</evidence>
<feature type="compositionally biased region" description="Polar residues" evidence="1">
    <location>
        <begin position="419"/>
        <end position="431"/>
    </location>
</feature>